<feature type="domain" description="HTH iclR-type" evidence="4">
    <location>
        <begin position="7"/>
        <end position="69"/>
    </location>
</feature>
<dbReference type="InterPro" id="IPR029016">
    <property type="entry name" value="GAF-like_dom_sf"/>
</dbReference>
<keyword evidence="7" id="KW-1185">Reference proteome</keyword>
<name>A0A1G8FVC9_9BACI</name>
<dbReference type="Pfam" id="PF01614">
    <property type="entry name" value="IclR_C"/>
    <property type="match status" value="1"/>
</dbReference>
<feature type="domain" description="IclR-ED" evidence="5">
    <location>
        <begin position="70"/>
        <end position="253"/>
    </location>
</feature>
<dbReference type="SUPFAM" id="SSF46785">
    <property type="entry name" value="Winged helix' DNA-binding domain"/>
    <property type="match status" value="1"/>
</dbReference>
<dbReference type="PROSITE" id="PS51077">
    <property type="entry name" value="HTH_ICLR"/>
    <property type="match status" value="1"/>
</dbReference>
<evidence type="ECO:0000256" key="3">
    <source>
        <dbReference type="ARBA" id="ARBA00023163"/>
    </source>
</evidence>
<dbReference type="PANTHER" id="PTHR30136">
    <property type="entry name" value="HELIX-TURN-HELIX TRANSCRIPTIONAL REGULATOR, ICLR FAMILY"/>
    <property type="match status" value="1"/>
</dbReference>
<dbReference type="GO" id="GO:0003677">
    <property type="term" value="F:DNA binding"/>
    <property type="evidence" value="ECO:0007669"/>
    <property type="project" value="UniProtKB-KW"/>
</dbReference>
<dbReference type="STRING" id="568899.SAMN05192534_11337"/>
<evidence type="ECO:0000313" key="6">
    <source>
        <dbReference type="EMBL" id="SDH86094.1"/>
    </source>
</evidence>
<reference evidence="6 7" key="1">
    <citation type="submission" date="2016-10" db="EMBL/GenBank/DDBJ databases">
        <authorList>
            <person name="de Groot N.N."/>
        </authorList>
    </citation>
    <scope>NUCLEOTIDE SEQUENCE [LARGE SCALE GENOMIC DNA]</scope>
    <source>
        <strain evidence="6 7">DSM 21632</strain>
    </source>
</reference>
<dbReference type="InterPro" id="IPR036388">
    <property type="entry name" value="WH-like_DNA-bd_sf"/>
</dbReference>
<dbReference type="PANTHER" id="PTHR30136:SF35">
    <property type="entry name" value="HTH-TYPE TRANSCRIPTIONAL REGULATOR RV1719"/>
    <property type="match status" value="1"/>
</dbReference>
<dbReference type="InterPro" id="IPR036390">
    <property type="entry name" value="WH_DNA-bd_sf"/>
</dbReference>
<keyword evidence="2" id="KW-0238">DNA-binding</keyword>
<organism evidence="6 7">
    <name type="scientific">Alteribacillus persepolensis</name>
    <dbReference type="NCBI Taxonomy" id="568899"/>
    <lineage>
        <taxon>Bacteria</taxon>
        <taxon>Bacillati</taxon>
        <taxon>Bacillota</taxon>
        <taxon>Bacilli</taxon>
        <taxon>Bacillales</taxon>
        <taxon>Bacillaceae</taxon>
        <taxon>Alteribacillus</taxon>
    </lineage>
</organism>
<keyword evidence="3" id="KW-0804">Transcription</keyword>
<evidence type="ECO:0000259" key="5">
    <source>
        <dbReference type="PROSITE" id="PS51078"/>
    </source>
</evidence>
<keyword evidence="1" id="KW-0805">Transcription regulation</keyword>
<evidence type="ECO:0000256" key="2">
    <source>
        <dbReference type="ARBA" id="ARBA00023125"/>
    </source>
</evidence>
<dbReference type="RefSeq" id="WP_175487478.1">
    <property type="nucleotide sequence ID" value="NZ_FNDK01000013.1"/>
</dbReference>
<dbReference type="Gene3D" id="1.10.10.10">
    <property type="entry name" value="Winged helix-like DNA-binding domain superfamily/Winged helix DNA-binding domain"/>
    <property type="match status" value="1"/>
</dbReference>
<dbReference type="Gene3D" id="3.30.450.40">
    <property type="match status" value="1"/>
</dbReference>
<dbReference type="InterPro" id="IPR005471">
    <property type="entry name" value="Tscrpt_reg_IclR_N"/>
</dbReference>
<sequence length="255" mass="28783">MKGKYVIRTVENAMQILRLFTSEKREWTLTEIAKKKEMNIASAQRLVKTLENYKYIERSSESKKYRLGLSILRLSGIVTSTMEIHQEARPIAEALVEQLGEAVHIGVLEGSETVYLEKIESLHPVRLASYTGKQNPGYCTGCGKVVLAYKDVREQERMMHEMSQKGFYPYASNTVTTINQLSEDLKEIKRQGHAVCVNEFSEGITSIAAPIYDHRETVIAAISVTGPHNRINIAESIKEVVKAGERISKNLGYIF</sequence>
<dbReference type="InterPro" id="IPR014757">
    <property type="entry name" value="Tscrpt_reg_IclR_C"/>
</dbReference>
<evidence type="ECO:0000259" key="4">
    <source>
        <dbReference type="PROSITE" id="PS51077"/>
    </source>
</evidence>
<dbReference type="Pfam" id="PF09339">
    <property type="entry name" value="HTH_IclR"/>
    <property type="match status" value="1"/>
</dbReference>
<evidence type="ECO:0000256" key="1">
    <source>
        <dbReference type="ARBA" id="ARBA00023015"/>
    </source>
</evidence>
<gene>
    <name evidence="6" type="ORF">SAMN05192534_11337</name>
</gene>
<accession>A0A1G8FVC9</accession>
<dbReference type="GO" id="GO:0003700">
    <property type="term" value="F:DNA-binding transcription factor activity"/>
    <property type="evidence" value="ECO:0007669"/>
    <property type="project" value="TreeGrafter"/>
</dbReference>
<protein>
    <submittedName>
        <fullName evidence="6">Transcriptional regulator, IclR family</fullName>
    </submittedName>
</protein>
<dbReference type="SMART" id="SM00346">
    <property type="entry name" value="HTH_ICLR"/>
    <property type="match status" value="1"/>
</dbReference>
<dbReference type="Proteomes" id="UP000199163">
    <property type="component" value="Unassembled WGS sequence"/>
</dbReference>
<dbReference type="GO" id="GO:0045892">
    <property type="term" value="P:negative regulation of DNA-templated transcription"/>
    <property type="evidence" value="ECO:0007669"/>
    <property type="project" value="TreeGrafter"/>
</dbReference>
<dbReference type="EMBL" id="FNDK01000013">
    <property type="protein sequence ID" value="SDH86094.1"/>
    <property type="molecule type" value="Genomic_DNA"/>
</dbReference>
<dbReference type="AlphaFoldDB" id="A0A1G8FVC9"/>
<evidence type="ECO:0000313" key="7">
    <source>
        <dbReference type="Proteomes" id="UP000199163"/>
    </source>
</evidence>
<dbReference type="PROSITE" id="PS51078">
    <property type="entry name" value="ICLR_ED"/>
    <property type="match status" value="1"/>
</dbReference>
<dbReference type="InterPro" id="IPR050707">
    <property type="entry name" value="HTH_MetabolicPath_Reg"/>
</dbReference>
<proteinExistence type="predicted"/>
<dbReference type="SUPFAM" id="SSF55781">
    <property type="entry name" value="GAF domain-like"/>
    <property type="match status" value="1"/>
</dbReference>